<feature type="compositionally biased region" description="Basic and acidic residues" evidence="1">
    <location>
        <begin position="18"/>
        <end position="33"/>
    </location>
</feature>
<gene>
    <name evidence="2" type="ORF">CROQUDRAFT_130942</name>
</gene>
<reference evidence="2" key="1">
    <citation type="submission" date="2013-11" db="EMBL/GenBank/DDBJ databases">
        <title>Genome sequence of the fusiform rust pathogen reveals effectors for host alternation and coevolution with pine.</title>
        <authorList>
            <consortium name="DOE Joint Genome Institute"/>
            <person name="Smith K."/>
            <person name="Pendleton A."/>
            <person name="Kubisiak T."/>
            <person name="Anderson C."/>
            <person name="Salamov A."/>
            <person name="Aerts A."/>
            <person name="Riley R."/>
            <person name="Clum A."/>
            <person name="Lindquist E."/>
            <person name="Ence D."/>
            <person name="Campbell M."/>
            <person name="Kronenberg Z."/>
            <person name="Feau N."/>
            <person name="Dhillon B."/>
            <person name="Hamelin R."/>
            <person name="Burleigh J."/>
            <person name="Smith J."/>
            <person name="Yandell M."/>
            <person name="Nelson C."/>
            <person name="Grigoriev I."/>
            <person name="Davis J."/>
        </authorList>
    </citation>
    <scope>NUCLEOTIDE SEQUENCE</scope>
    <source>
        <strain evidence="2">G11</strain>
    </source>
</reference>
<evidence type="ECO:0000313" key="3">
    <source>
        <dbReference type="Proteomes" id="UP000886653"/>
    </source>
</evidence>
<accession>A0A9P6NTJ3</accession>
<feature type="region of interest" description="Disordered" evidence="1">
    <location>
        <begin position="60"/>
        <end position="83"/>
    </location>
</feature>
<comment type="caution">
    <text evidence="2">The sequence shown here is derived from an EMBL/GenBank/DDBJ whole genome shotgun (WGS) entry which is preliminary data.</text>
</comment>
<feature type="compositionally biased region" description="Basic and acidic residues" evidence="1">
    <location>
        <begin position="63"/>
        <end position="83"/>
    </location>
</feature>
<dbReference type="EMBL" id="MU167223">
    <property type="protein sequence ID" value="KAG0149974.1"/>
    <property type="molecule type" value="Genomic_DNA"/>
</dbReference>
<dbReference type="AlphaFoldDB" id="A0A9P6NTJ3"/>
<dbReference type="Proteomes" id="UP000886653">
    <property type="component" value="Unassembled WGS sequence"/>
</dbReference>
<feature type="region of interest" description="Disordered" evidence="1">
    <location>
        <begin position="1"/>
        <end position="46"/>
    </location>
</feature>
<name>A0A9P6NTJ3_9BASI</name>
<evidence type="ECO:0000256" key="1">
    <source>
        <dbReference type="SAM" id="MobiDB-lite"/>
    </source>
</evidence>
<organism evidence="2 3">
    <name type="scientific">Cronartium quercuum f. sp. fusiforme G11</name>
    <dbReference type="NCBI Taxonomy" id="708437"/>
    <lineage>
        <taxon>Eukaryota</taxon>
        <taxon>Fungi</taxon>
        <taxon>Dikarya</taxon>
        <taxon>Basidiomycota</taxon>
        <taxon>Pucciniomycotina</taxon>
        <taxon>Pucciniomycetes</taxon>
        <taxon>Pucciniales</taxon>
        <taxon>Coleosporiaceae</taxon>
        <taxon>Cronartium</taxon>
    </lineage>
</organism>
<protein>
    <submittedName>
        <fullName evidence="2">Uncharacterized protein</fullName>
    </submittedName>
</protein>
<sequence>MWVEAKGDGMGESVLTDQPKKTEVVTEGPDARRSVSKATGGMRRPGWMVWRRAEGKTGLCELTSERGDQQGRNDAQDWEEKYKSGKGEDWITKRYPARLYHNNLAQTRSQSGTDKNDPTEVVRARHSAFLIKKYRGRSNANGRGHGYVAHCEAKAKDETC</sequence>
<evidence type="ECO:0000313" key="2">
    <source>
        <dbReference type="EMBL" id="KAG0149974.1"/>
    </source>
</evidence>
<keyword evidence="3" id="KW-1185">Reference proteome</keyword>
<proteinExistence type="predicted"/>